<organism evidence="2 3">
    <name type="scientific">Saccharomonospora cyanea NA-134</name>
    <dbReference type="NCBI Taxonomy" id="882082"/>
    <lineage>
        <taxon>Bacteria</taxon>
        <taxon>Bacillati</taxon>
        <taxon>Actinomycetota</taxon>
        <taxon>Actinomycetes</taxon>
        <taxon>Pseudonocardiales</taxon>
        <taxon>Pseudonocardiaceae</taxon>
        <taxon>Saccharomonospora</taxon>
    </lineage>
</organism>
<proteinExistence type="predicted"/>
<dbReference type="EMBL" id="CM001440">
    <property type="protein sequence ID" value="EHR59169.1"/>
    <property type="molecule type" value="Genomic_DNA"/>
</dbReference>
<dbReference type="AlphaFoldDB" id="H5XD89"/>
<dbReference type="Gene3D" id="3.30.1330.30">
    <property type="match status" value="1"/>
</dbReference>
<evidence type="ECO:0000313" key="3">
    <source>
        <dbReference type="Proteomes" id="UP000002791"/>
    </source>
</evidence>
<accession>H5XD89</accession>
<dbReference type="HOGENOM" id="CLU_054531_0_0_11"/>
<dbReference type="SUPFAM" id="SSF55315">
    <property type="entry name" value="L30e-like"/>
    <property type="match status" value="1"/>
</dbReference>
<dbReference type="eggNOG" id="COG1503">
    <property type="taxonomic scope" value="Bacteria"/>
</dbReference>
<dbReference type="InterPro" id="IPR042226">
    <property type="entry name" value="eFR1_2_sf"/>
</dbReference>
<dbReference type="OrthoDB" id="5179393at2"/>
<evidence type="ECO:0000313" key="2">
    <source>
        <dbReference type="EMBL" id="EHR59169.1"/>
    </source>
</evidence>
<dbReference type="Gene3D" id="3.30.420.60">
    <property type="entry name" value="eRF1 domain 2"/>
    <property type="match status" value="1"/>
</dbReference>
<dbReference type="STRING" id="882082.SaccyDRAFT_0230"/>
<gene>
    <name evidence="2" type="ORF">SaccyDRAFT_0230</name>
</gene>
<dbReference type="RefSeq" id="WP_005452806.1">
    <property type="nucleotide sequence ID" value="NZ_CM001440.1"/>
</dbReference>
<reference evidence="2 3" key="1">
    <citation type="submission" date="2011-11" db="EMBL/GenBank/DDBJ databases">
        <title>The Noncontiguous Finished sequence of Saccharomonospora cyanea NA-134.</title>
        <authorList>
            <consortium name="US DOE Joint Genome Institute"/>
            <person name="Lucas S."/>
            <person name="Han J."/>
            <person name="Lapidus A."/>
            <person name="Cheng J.-F."/>
            <person name="Goodwin L."/>
            <person name="Pitluck S."/>
            <person name="Peters L."/>
            <person name="Ovchinnikova G."/>
            <person name="Lu M."/>
            <person name="Detter J.C."/>
            <person name="Han C."/>
            <person name="Tapia R."/>
            <person name="Land M."/>
            <person name="Hauser L."/>
            <person name="Kyrpides N."/>
            <person name="Ivanova N."/>
            <person name="Pagani I."/>
            <person name="Brambilla E.-M."/>
            <person name="Klenk H.-P."/>
            <person name="Woyke T."/>
        </authorList>
    </citation>
    <scope>NUCLEOTIDE SEQUENCE [LARGE SCALE GENOMIC DNA]</scope>
    <source>
        <strain evidence="2 3">NA-134</strain>
    </source>
</reference>
<sequence>MDTTRLRELTTSDGPFVSIYFDDTHNTEDAAKQRELTWRELRGELAEQGAGEQTLATLEGAVLGGEPPAGPAGRAVVATDQKVLLDQWLPEPPARPVARVSRMPYLLPLAEHGELPPPHVVAVVDSVGADVTAVDEHGTVVDSRTVEGSDSQVHKVPGGGWAHRNIQAHTEELVRSNIEKAAEHVGTVARRIGATLVVVAGDSQARKTLVEALPQAVRDHAEEVEPGGRKEGSGNAELDARIDELLAEATRRRRAEVTKRFEAALAKPTGLAVQGLEAVTTALREHNVETLLVGDPGEAEVLTGPDPSLLAVQEEELTAAHGVDEIGHARADEALVVAAATVSADVVHVGGETELTDGFGAILRHD</sequence>
<protein>
    <recommendedName>
        <fullName evidence="4">Peptide chain release factor 1 (ERF1)</fullName>
    </recommendedName>
</protein>
<evidence type="ECO:0000256" key="1">
    <source>
        <dbReference type="SAM" id="MobiDB-lite"/>
    </source>
</evidence>
<dbReference type="InterPro" id="IPR029064">
    <property type="entry name" value="Ribosomal_eL30-like_sf"/>
</dbReference>
<feature type="region of interest" description="Disordered" evidence="1">
    <location>
        <begin position="218"/>
        <end position="237"/>
    </location>
</feature>
<name>H5XD89_9PSEU</name>
<dbReference type="InterPro" id="IPR040701">
    <property type="entry name" value="Bact_RF_family2"/>
</dbReference>
<evidence type="ECO:0008006" key="4">
    <source>
        <dbReference type="Google" id="ProtNLM"/>
    </source>
</evidence>
<dbReference type="Pfam" id="PF18844">
    <property type="entry name" value="baeRF_family2"/>
    <property type="match status" value="1"/>
</dbReference>
<dbReference type="Proteomes" id="UP000002791">
    <property type="component" value="Chromosome"/>
</dbReference>
<keyword evidence="3" id="KW-1185">Reference proteome</keyword>